<feature type="domain" description="RmlD-like substrate binding" evidence="3">
    <location>
        <begin position="7"/>
        <end position="292"/>
    </location>
</feature>
<dbReference type="EC" id="1.1.1.133" evidence="2"/>
<accession>D6ZCE0</accession>
<proteinExistence type="inferred from homology"/>
<organism evidence="4 5">
    <name type="scientific">Segniliparus rotundus (strain ATCC BAA-972 / CDC 1076 / CIP 108378 / DSM 44985 / JCM 13578)</name>
    <dbReference type="NCBI Taxonomy" id="640132"/>
    <lineage>
        <taxon>Bacteria</taxon>
        <taxon>Bacillati</taxon>
        <taxon>Actinomycetota</taxon>
        <taxon>Actinomycetes</taxon>
        <taxon>Mycobacteriales</taxon>
        <taxon>Segniliparaceae</taxon>
        <taxon>Segniliparus</taxon>
    </lineage>
</organism>
<dbReference type="InterPro" id="IPR005913">
    <property type="entry name" value="dTDP_dehydrorham_reduct"/>
</dbReference>
<dbReference type="eggNOG" id="COG1091">
    <property type="taxonomic scope" value="Bacteria"/>
</dbReference>
<dbReference type="GO" id="GO:0019305">
    <property type="term" value="P:dTDP-rhamnose biosynthetic process"/>
    <property type="evidence" value="ECO:0007669"/>
    <property type="project" value="UniProtKB-UniPathway"/>
</dbReference>
<dbReference type="InterPro" id="IPR029903">
    <property type="entry name" value="RmlD-like-bd"/>
</dbReference>
<dbReference type="GO" id="GO:0005829">
    <property type="term" value="C:cytosol"/>
    <property type="evidence" value="ECO:0007669"/>
    <property type="project" value="TreeGrafter"/>
</dbReference>
<dbReference type="InterPro" id="IPR036291">
    <property type="entry name" value="NAD(P)-bd_dom_sf"/>
</dbReference>
<name>D6ZCE0_SEGRD</name>
<dbReference type="KEGG" id="srt:Srot_2675"/>
<dbReference type="PANTHER" id="PTHR10491">
    <property type="entry name" value="DTDP-4-DEHYDRORHAMNOSE REDUCTASE"/>
    <property type="match status" value="1"/>
</dbReference>
<dbReference type="PANTHER" id="PTHR10491:SF4">
    <property type="entry name" value="METHIONINE ADENOSYLTRANSFERASE 2 SUBUNIT BETA"/>
    <property type="match status" value="1"/>
</dbReference>
<comment type="function">
    <text evidence="2">Catalyzes the reduction of dTDP-6-deoxy-L-lyxo-4-hexulose to yield dTDP-L-rhamnose.</text>
</comment>
<dbReference type="NCBIfam" id="TIGR01214">
    <property type="entry name" value="rmlD"/>
    <property type="match status" value="1"/>
</dbReference>
<dbReference type="CDD" id="cd05254">
    <property type="entry name" value="dTDP_HR_like_SDR_e"/>
    <property type="match status" value="1"/>
</dbReference>
<evidence type="ECO:0000313" key="4">
    <source>
        <dbReference type="EMBL" id="ADG99109.1"/>
    </source>
</evidence>
<comment type="similarity">
    <text evidence="1 2">Belongs to the dTDP-4-dehydrorhamnose reductase family.</text>
</comment>
<evidence type="ECO:0000256" key="2">
    <source>
        <dbReference type="RuleBase" id="RU364082"/>
    </source>
</evidence>
<reference evidence="4 5" key="1">
    <citation type="journal article" date="2010" name="Stand. Genomic Sci.">
        <title>Complete genome sequence of Segniliparus rotundus type strain (CDC 1076).</title>
        <authorList>
            <person name="Sikorski J."/>
            <person name="Lapidus A."/>
            <person name="Copeland A."/>
            <person name="Misra M."/>
            <person name="Glavina Del Rio T."/>
            <person name="Nolan M."/>
            <person name="Lucas S."/>
            <person name="Chen F."/>
            <person name="Tice H."/>
            <person name="Cheng J.F."/>
            <person name="Jando M."/>
            <person name="Schneider S."/>
            <person name="Bruce D."/>
            <person name="Goodwin L."/>
            <person name="Pitluck S."/>
            <person name="Liolios K."/>
            <person name="Mikhailova N."/>
            <person name="Pati A."/>
            <person name="Ivanova N."/>
            <person name="Mavromatis K."/>
            <person name="Chen A."/>
            <person name="Palaniappan K."/>
            <person name="Chertkov O."/>
            <person name="Land M."/>
            <person name="Hauser L."/>
            <person name="Chang Y.J."/>
            <person name="Jeffries C.D."/>
            <person name="Brettin T."/>
            <person name="Detter J.C."/>
            <person name="Han C."/>
            <person name="Rohde M."/>
            <person name="Goker M."/>
            <person name="Bristow J."/>
            <person name="Eisen J.A."/>
            <person name="Markowitz V."/>
            <person name="Hugenholtz P."/>
            <person name="Kyrpides N.C."/>
            <person name="Klenk H.P."/>
        </authorList>
    </citation>
    <scope>NUCLEOTIDE SEQUENCE [LARGE SCALE GENOMIC DNA]</scope>
    <source>
        <strain evidence="5">ATCC BAA-972 / CDC 1076 / CIP 108378 / DSM 44985 / JCM 13578</strain>
    </source>
</reference>
<evidence type="ECO:0000256" key="1">
    <source>
        <dbReference type="ARBA" id="ARBA00010944"/>
    </source>
</evidence>
<protein>
    <recommendedName>
        <fullName evidence="2">dTDP-4-dehydrorhamnose reductase</fullName>
        <ecNumber evidence="2">1.1.1.133</ecNumber>
    </recommendedName>
</protein>
<sequence length="294" mass="32005">MNARVERLVVTGAGGQVGSRVVQIAAEHRYNVVGLSRAQLDICDEGAVAETLRPGDVVVNCAAQTQVDAAEADPEGAHRINAEAVGNLARACARVGARFIHVSTDYVFAGQEEGWFSARLARPYEADDEPRPIQVYGESKLAGERLAFQHNPRSVVVRTSWVYTGERHGRDFVSTAREQAESGSAMRAVTDQVGSPTRCVDLAYGLLELAWQGGEGGLLQFSNTGGCSRHDLARAVFEELGADPDLVRPCMSWELERPAARPPYSVLSVASWMQRGLRPPRAWRDALRDALRHG</sequence>
<dbReference type="GO" id="GO:0008831">
    <property type="term" value="F:dTDP-4-dehydrorhamnose reductase activity"/>
    <property type="evidence" value="ECO:0007669"/>
    <property type="project" value="UniProtKB-EC"/>
</dbReference>
<keyword evidence="2 4" id="KW-0560">Oxidoreductase</keyword>
<gene>
    <name evidence="4" type="ordered locus">Srot_2675</name>
</gene>
<evidence type="ECO:0000313" key="5">
    <source>
        <dbReference type="Proteomes" id="UP000002247"/>
    </source>
</evidence>
<dbReference type="AlphaFoldDB" id="D6ZCE0"/>
<evidence type="ECO:0000259" key="3">
    <source>
        <dbReference type="Pfam" id="PF04321"/>
    </source>
</evidence>
<dbReference type="UniPathway" id="UPA00124"/>
<dbReference type="Proteomes" id="UP000002247">
    <property type="component" value="Chromosome"/>
</dbReference>
<dbReference type="HOGENOM" id="CLU_045518_1_2_11"/>
<dbReference type="SUPFAM" id="SSF51735">
    <property type="entry name" value="NAD(P)-binding Rossmann-fold domains"/>
    <property type="match status" value="1"/>
</dbReference>
<comment type="pathway">
    <text evidence="2">Carbohydrate biosynthesis; dTDP-L-rhamnose biosynthesis.</text>
</comment>
<dbReference type="Pfam" id="PF04321">
    <property type="entry name" value="RmlD_sub_bind"/>
    <property type="match status" value="1"/>
</dbReference>
<dbReference type="Gene3D" id="3.40.50.720">
    <property type="entry name" value="NAD(P)-binding Rossmann-like Domain"/>
    <property type="match status" value="1"/>
</dbReference>
<dbReference type="Gene3D" id="3.90.25.10">
    <property type="entry name" value="UDP-galactose 4-epimerase, domain 1"/>
    <property type="match status" value="1"/>
</dbReference>
<keyword evidence="5" id="KW-1185">Reference proteome</keyword>
<dbReference type="STRING" id="640132.Srot_2675"/>
<keyword evidence="2" id="KW-0521">NADP</keyword>
<dbReference type="EMBL" id="CP001958">
    <property type="protein sequence ID" value="ADG99109.1"/>
    <property type="molecule type" value="Genomic_DNA"/>
</dbReference>